<dbReference type="AlphaFoldDB" id="A0A2T0N5L0"/>
<reference evidence="2 3" key="1">
    <citation type="submission" date="2018-03" db="EMBL/GenBank/DDBJ databases">
        <title>Genomic Encyclopedia of Type Strains, Phase III (KMG-III): the genomes of soil and plant-associated and newly described type strains.</title>
        <authorList>
            <person name="Whitman W."/>
        </authorList>
    </citation>
    <scope>NUCLEOTIDE SEQUENCE [LARGE SCALE GENOMIC DNA]</scope>
    <source>
        <strain evidence="2 3">CGMCC 4.7104</strain>
    </source>
</reference>
<feature type="domain" description="Enoyl reductase (ER)" evidence="1">
    <location>
        <begin position="22"/>
        <end position="319"/>
    </location>
</feature>
<dbReference type="SUPFAM" id="SSF51735">
    <property type="entry name" value="NAD(P)-binding Rossmann-fold domains"/>
    <property type="match status" value="1"/>
</dbReference>
<dbReference type="CDD" id="cd05289">
    <property type="entry name" value="MDR_like_2"/>
    <property type="match status" value="1"/>
</dbReference>
<dbReference type="InterPro" id="IPR013154">
    <property type="entry name" value="ADH-like_N"/>
</dbReference>
<dbReference type="Pfam" id="PF13602">
    <property type="entry name" value="ADH_zinc_N_2"/>
    <property type="match status" value="1"/>
</dbReference>
<dbReference type="Gene3D" id="3.90.180.10">
    <property type="entry name" value="Medium-chain alcohol dehydrogenases, catalytic domain"/>
    <property type="match status" value="1"/>
</dbReference>
<keyword evidence="3" id="KW-1185">Reference proteome</keyword>
<organism evidence="2 3">
    <name type="scientific">Nonomuraea fuscirosea</name>
    <dbReference type="NCBI Taxonomy" id="1291556"/>
    <lineage>
        <taxon>Bacteria</taxon>
        <taxon>Bacillati</taxon>
        <taxon>Actinomycetota</taxon>
        <taxon>Actinomycetes</taxon>
        <taxon>Streptosporangiales</taxon>
        <taxon>Streptosporangiaceae</taxon>
        <taxon>Nonomuraea</taxon>
    </lineage>
</organism>
<accession>A0A2T0N5L0</accession>
<dbReference type="EMBL" id="PVNG01000004">
    <property type="protein sequence ID" value="PRX67671.1"/>
    <property type="molecule type" value="Genomic_DNA"/>
</dbReference>
<dbReference type="SMART" id="SM00829">
    <property type="entry name" value="PKS_ER"/>
    <property type="match status" value="1"/>
</dbReference>
<evidence type="ECO:0000313" key="3">
    <source>
        <dbReference type="Proteomes" id="UP000238312"/>
    </source>
</evidence>
<dbReference type="Gene3D" id="3.40.50.720">
    <property type="entry name" value="NAD(P)-binding Rossmann-like Domain"/>
    <property type="match status" value="1"/>
</dbReference>
<evidence type="ECO:0000313" key="2">
    <source>
        <dbReference type="EMBL" id="PRX67671.1"/>
    </source>
</evidence>
<dbReference type="PANTHER" id="PTHR11695:SF294">
    <property type="entry name" value="RETICULON-4-INTERACTING PROTEIN 1, MITOCHONDRIAL"/>
    <property type="match status" value="1"/>
</dbReference>
<dbReference type="InterPro" id="IPR020843">
    <property type="entry name" value="ER"/>
</dbReference>
<dbReference type="InterPro" id="IPR036291">
    <property type="entry name" value="NAD(P)-bd_dom_sf"/>
</dbReference>
<dbReference type="SUPFAM" id="SSF50129">
    <property type="entry name" value="GroES-like"/>
    <property type="match status" value="1"/>
</dbReference>
<gene>
    <name evidence="2" type="ORF">B0I32_104428</name>
</gene>
<protein>
    <submittedName>
        <fullName evidence="2">NADPH:quinone reductase-like Zn-dependent oxidoreductase</fullName>
    </submittedName>
</protein>
<dbReference type="RefSeq" id="WP_219911744.1">
    <property type="nucleotide sequence ID" value="NZ_JBFAIB010000038.1"/>
</dbReference>
<proteinExistence type="predicted"/>
<evidence type="ECO:0000259" key="1">
    <source>
        <dbReference type="SMART" id="SM00829"/>
    </source>
</evidence>
<dbReference type="Proteomes" id="UP000238312">
    <property type="component" value="Unassembled WGS sequence"/>
</dbReference>
<dbReference type="GO" id="GO:0016491">
    <property type="term" value="F:oxidoreductase activity"/>
    <property type="evidence" value="ECO:0007669"/>
    <property type="project" value="InterPro"/>
</dbReference>
<name>A0A2T0N5L0_9ACTN</name>
<dbReference type="InterPro" id="IPR011032">
    <property type="entry name" value="GroES-like_sf"/>
</dbReference>
<dbReference type="PANTHER" id="PTHR11695">
    <property type="entry name" value="ALCOHOL DEHYDROGENASE RELATED"/>
    <property type="match status" value="1"/>
</dbReference>
<sequence>MTGSPSGTRMPTVRRIQYHRFGGPEVLRLEDFEPPRPGRDEVLVRVKAAAANAMDWKMRNGEMRLMTGRAFPRGVGNDFAGVVEAVGADVTRLKPGDEVLGGTSLKGAGAFAELVLASERTVVRKPAELSYEQAAALPVAGVTAYQAILGKGKLRPGQTVFINGCLGGVGRAAAQIALMSGASVGGSCRATAVKEARELGIDPIVEFGFDPAPLEGRFDLVFDTAGTLSATAARLLLKPGGRILDIVPTPVKFARSALPGPYKVLIADPSTNDLDVVTHLAAQGGLRIPIARTVPLADAIPVLTELERHGTPKNGKLIVTAG</sequence>
<dbReference type="Pfam" id="PF08240">
    <property type="entry name" value="ADH_N"/>
    <property type="match status" value="1"/>
</dbReference>
<comment type="caution">
    <text evidence="2">The sequence shown here is derived from an EMBL/GenBank/DDBJ whole genome shotgun (WGS) entry which is preliminary data.</text>
</comment>
<dbReference type="InterPro" id="IPR050700">
    <property type="entry name" value="YIM1/Zinc_Alcohol_DH_Fams"/>
</dbReference>